<dbReference type="InterPro" id="IPR005479">
    <property type="entry name" value="CPAse_ATP-bd"/>
</dbReference>
<organism evidence="14 15">
    <name type="scientific">Virgibacillus siamensis</name>
    <dbReference type="NCBI Taxonomy" id="480071"/>
    <lineage>
        <taxon>Bacteria</taxon>
        <taxon>Bacillati</taxon>
        <taxon>Bacillota</taxon>
        <taxon>Bacilli</taxon>
        <taxon>Bacillales</taxon>
        <taxon>Bacillaceae</taxon>
        <taxon>Virgibacillus</taxon>
    </lineage>
</organism>
<dbReference type="InterPro" id="IPR016185">
    <property type="entry name" value="PreATP-grasp_dom_sf"/>
</dbReference>
<dbReference type="PROSITE" id="PS50975">
    <property type="entry name" value="ATP_GRASP"/>
    <property type="match status" value="2"/>
</dbReference>
<sequence length="1064" mass="117176">MNVNINTNSNKKVLVIGSGPIVIGQAAEFDYSGTQACLAMKEEGLEVILLNNNPATIMTDETVADYIYMEPMTVQTVEKIFQKEQPDYLIGTLGGQVGLNLTMDVCNAGMLDQYDVQLIGSSMEAIQNGEDRDKFRTLMHELGEPVPESHIISNIEYALKKAEDIGYPIMIRPAYTLGGSGGGFAANEEELQSIVASGLKSSPISQVLLEKSIKGWQEIEFEVIRDVHNDCVIVCGMENVDPVGVHTGDSIVVAPVQTLSDSAYQKLRSAAVRIIQSLDVIGACNIQLAIDPKTEQYYVIEVNPRVSRSSALASKATACPIAKLSAKCALGHSLDRYFPEKRYGVYDIVIDHTVLKMPRFSFEKFPSASRKLGTQMKATGETMAIDLTFEGALNKAVRSLDSGLTDLSHPMIKNQDETVLLEHMTLPTDLRLFAAAEMLRNGKSVSEIHHHTAISLRFLKGINQIVSIEEKLKNESLHAIDAEMLHHAKQIQVSNQAIASYLETTESKIQSLLSDYQLTPNYEVAKSANQVPYYFSTWGTSTDQPVDDNNKKVLIIGSGPIRIGQGMEFDYCSVHGIYALRDSGYTTIIINNNPETVSTDSTVADRLYFEPLTIEDILSVIQKENVSGVMIQFGGQTAINLAKDLASAGVNIYGTPVEKVDLLEDRNDFYQLLNQLNIPHIDGETADSPEAIKACVNRIGYPVLVRPSYVIGGQSMHVLQNEEDLTDYFKELFHLHDSAWPILVDKYADGIEAELDCVSDGKNILIPGIMEHVEKTGIHSGDSMASIPPVSLSKTQQDTMLDYTKAICRQAHVVGLINIQFIIVNGIVHVLEVNPRASRTVPLISKVTKTPLVHHAVRTKLGETIEQDMLPGSFESYTVKAPSFSSFQLKGVDPALGPEMKSTGEIIGIAGTYQQALSKAMHATGSILEGNIEKPYLFCSIADNQQSPSLPAMHKLNSKFQLYATQETSRYLSEHGIFAYEVANHNKLKNLYDEQLLAGAVILRSGFQKEEMGRMARDLAASYQVPLFTCLDTLMAAIESADVEIDSIFTLEEYQQLSEFMQET</sequence>
<dbReference type="Pfam" id="PF02786">
    <property type="entry name" value="CPSase_L_D2"/>
    <property type="match status" value="2"/>
</dbReference>
<dbReference type="InterPro" id="IPR011761">
    <property type="entry name" value="ATP-grasp"/>
</dbReference>
<comment type="caution">
    <text evidence="14">The sequence shown here is derived from an EMBL/GenBank/DDBJ whole genome shotgun (WGS) entry which is preliminary data.</text>
</comment>
<keyword evidence="5" id="KW-0677">Repeat</keyword>
<feature type="domain" description="ATP-grasp" evidence="12">
    <location>
        <begin position="670"/>
        <end position="861"/>
    </location>
</feature>
<evidence type="ECO:0000259" key="13">
    <source>
        <dbReference type="PROSITE" id="PS51855"/>
    </source>
</evidence>
<dbReference type="Gene3D" id="3.40.50.1380">
    <property type="entry name" value="Methylglyoxal synthase-like domain"/>
    <property type="match status" value="1"/>
</dbReference>
<keyword evidence="3" id="KW-0436">Ligase</keyword>
<dbReference type="InterPro" id="IPR013815">
    <property type="entry name" value="ATP_grasp_subdomain_1"/>
</dbReference>
<keyword evidence="4" id="KW-0028">Amino-acid biosynthesis</keyword>
<keyword evidence="8" id="KW-0665">Pyrimidine biosynthesis</keyword>
<dbReference type="InterPro" id="IPR005483">
    <property type="entry name" value="CPSase_dom"/>
</dbReference>
<keyword evidence="7 11" id="KW-0067">ATP-binding</keyword>
<dbReference type="PROSITE" id="PS00866">
    <property type="entry name" value="CPSASE_1"/>
    <property type="match status" value="1"/>
</dbReference>
<comment type="catalytic activity">
    <reaction evidence="10">
        <text>hydrogencarbonate + NH4(+) + 2 ATP = carbamoyl phosphate + 2 ADP + phosphate + 2 H(+)</text>
        <dbReference type="Rhea" id="RHEA:18029"/>
        <dbReference type="ChEBI" id="CHEBI:15378"/>
        <dbReference type="ChEBI" id="CHEBI:17544"/>
        <dbReference type="ChEBI" id="CHEBI:28938"/>
        <dbReference type="ChEBI" id="CHEBI:30616"/>
        <dbReference type="ChEBI" id="CHEBI:43474"/>
        <dbReference type="ChEBI" id="CHEBI:58228"/>
        <dbReference type="ChEBI" id="CHEBI:456216"/>
        <dbReference type="EC" id="6.3.4.16"/>
    </reaction>
</comment>
<dbReference type="Gene3D" id="3.40.50.20">
    <property type="match status" value="2"/>
</dbReference>
<dbReference type="InterPro" id="IPR006275">
    <property type="entry name" value="CPSase_lsu"/>
</dbReference>
<dbReference type="PANTHER" id="PTHR11405:SF53">
    <property type="entry name" value="CARBAMOYL-PHOSPHATE SYNTHASE [AMMONIA], MITOCHONDRIAL"/>
    <property type="match status" value="1"/>
</dbReference>
<keyword evidence="6 11" id="KW-0547">Nucleotide-binding</keyword>
<dbReference type="PROSITE" id="PS51855">
    <property type="entry name" value="MGS"/>
    <property type="match status" value="1"/>
</dbReference>
<evidence type="ECO:0000256" key="1">
    <source>
        <dbReference type="ARBA" id="ARBA00009799"/>
    </source>
</evidence>
<evidence type="ECO:0000256" key="8">
    <source>
        <dbReference type="ARBA" id="ARBA00022975"/>
    </source>
</evidence>
<dbReference type="PANTHER" id="PTHR11405">
    <property type="entry name" value="CARBAMOYLTRANSFERASE FAMILY MEMBER"/>
    <property type="match status" value="1"/>
</dbReference>
<keyword evidence="2" id="KW-0055">Arginine biosynthesis</keyword>
<evidence type="ECO:0000256" key="2">
    <source>
        <dbReference type="ARBA" id="ARBA00022571"/>
    </source>
</evidence>
<evidence type="ECO:0000256" key="4">
    <source>
        <dbReference type="ARBA" id="ARBA00022605"/>
    </source>
</evidence>
<evidence type="ECO:0000313" key="14">
    <source>
        <dbReference type="EMBL" id="GAA0602957.1"/>
    </source>
</evidence>
<dbReference type="SUPFAM" id="SSF52440">
    <property type="entry name" value="PreATP-grasp domain"/>
    <property type="match status" value="2"/>
</dbReference>
<accession>A0ABP3R7L8</accession>
<proteinExistence type="inferred from homology"/>
<evidence type="ECO:0000256" key="3">
    <source>
        <dbReference type="ARBA" id="ARBA00022598"/>
    </source>
</evidence>
<evidence type="ECO:0000256" key="6">
    <source>
        <dbReference type="ARBA" id="ARBA00022741"/>
    </source>
</evidence>
<evidence type="ECO:0000256" key="9">
    <source>
        <dbReference type="ARBA" id="ARBA00044063"/>
    </source>
</evidence>
<dbReference type="Gene3D" id="1.10.1030.10">
    <property type="entry name" value="Carbamoyl-phosphate synthetase, large subunit oligomerisation domain"/>
    <property type="match status" value="1"/>
</dbReference>
<dbReference type="NCBIfam" id="NF003671">
    <property type="entry name" value="PRK05294.1"/>
    <property type="match status" value="1"/>
</dbReference>
<evidence type="ECO:0000256" key="7">
    <source>
        <dbReference type="ARBA" id="ARBA00022840"/>
    </source>
</evidence>
<evidence type="ECO:0000256" key="5">
    <source>
        <dbReference type="ARBA" id="ARBA00022737"/>
    </source>
</evidence>
<protein>
    <recommendedName>
        <fullName evidence="9">carbamoyl-phosphate synthase (ammonia)</fullName>
        <ecNumber evidence="9">6.3.4.16</ecNumber>
    </recommendedName>
</protein>
<dbReference type="EMBL" id="BAAADS010000012">
    <property type="protein sequence ID" value="GAA0602957.1"/>
    <property type="molecule type" value="Genomic_DNA"/>
</dbReference>
<dbReference type="InterPro" id="IPR036897">
    <property type="entry name" value="CarbamoylP_synth_lsu_oligo_sf"/>
</dbReference>
<feature type="domain" description="MGS-like" evidence="13">
    <location>
        <begin position="926"/>
        <end position="1064"/>
    </location>
</feature>
<dbReference type="SUPFAM" id="SSF52335">
    <property type="entry name" value="Methylglyoxal synthase-like"/>
    <property type="match status" value="1"/>
</dbReference>
<reference evidence="15" key="1">
    <citation type="journal article" date="2019" name="Int. J. Syst. Evol. Microbiol.">
        <title>The Global Catalogue of Microorganisms (GCM) 10K type strain sequencing project: providing services to taxonomists for standard genome sequencing and annotation.</title>
        <authorList>
            <consortium name="The Broad Institute Genomics Platform"/>
            <consortium name="The Broad Institute Genome Sequencing Center for Infectious Disease"/>
            <person name="Wu L."/>
            <person name="Ma J."/>
        </authorList>
    </citation>
    <scope>NUCLEOTIDE SEQUENCE [LARGE SCALE GENOMIC DNA]</scope>
    <source>
        <strain evidence="15">JCM 15395</strain>
    </source>
</reference>
<dbReference type="NCBIfam" id="NF009455">
    <property type="entry name" value="PRK12815.1"/>
    <property type="match status" value="1"/>
</dbReference>
<dbReference type="InterPro" id="IPR036914">
    <property type="entry name" value="MGS-like_dom_sf"/>
</dbReference>
<dbReference type="InterPro" id="IPR011607">
    <property type="entry name" value="MGS-like_dom"/>
</dbReference>
<evidence type="ECO:0000313" key="15">
    <source>
        <dbReference type="Proteomes" id="UP001500866"/>
    </source>
</evidence>
<dbReference type="Proteomes" id="UP001500866">
    <property type="component" value="Unassembled WGS sequence"/>
</dbReference>
<dbReference type="EC" id="6.3.4.16" evidence="9"/>
<evidence type="ECO:0000259" key="12">
    <source>
        <dbReference type="PROSITE" id="PS50975"/>
    </source>
</evidence>
<dbReference type="InterPro" id="IPR005480">
    <property type="entry name" value="CPSase_lsu_oligo"/>
</dbReference>
<dbReference type="SUPFAM" id="SSF56059">
    <property type="entry name" value="Glutathione synthetase ATP-binding domain-like"/>
    <property type="match status" value="2"/>
</dbReference>
<dbReference type="NCBIfam" id="TIGR01369">
    <property type="entry name" value="CPSaseII_lrg"/>
    <property type="match status" value="1"/>
</dbReference>
<dbReference type="InterPro" id="IPR058047">
    <property type="entry name" value="CPSase_preATP-grasp"/>
</dbReference>
<dbReference type="RefSeq" id="WP_343812577.1">
    <property type="nucleotide sequence ID" value="NZ_BAAADS010000012.1"/>
</dbReference>
<dbReference type="Pfam" id="PF02787">
    <property type="entry name" value="CPSase_L_D3"/>
    <property type="match status" value="1"/>
</dbReference>
<evidence type="ECO:0000256" key="10">
    <source>
        <dbReference type="ARBA" id="ARBA00047359"/>
    </source>
</evidence>
<dbReference type="Gene3D" id="3.30.1490.20">
    <property type="entry name" value="ATP-grasp fold, A domain"/>
    <property type="match status" value="1"/>
</dbReference>
<gene>
    <name evidence="14" type="primary">carB_1</name>
    <name evidence="14" type="ORF">GCM10009001_19990</name>
</gene>
<comment type="similarity">
    <text evidence="1">Belongs to the CarB family.</text>
</comment>
<evidence type="ECO:0000256" key="11">
    <source>
        <dbReference type="PROSITE-ProRule" id="PRU00409"/>
    </source>
</evidence>
<dbReference type="Gene3D" id="3.30.470.20">
    <property type="entry name" value="ATP-grasp fold, B domain"/>
    <property type="match status" value="2"/>
</dbReference>
<dbReference type="PROSITE" id="PS00867">
    <property type="entry name" value="CPSASE_2"/>
    <property type="match status" value="2"/>
</dbReference>
<dbReference type="Pfam" id="PF25596">
    <property type="entry name" value="CPSase_L_D1"/>
    <property type="match status" value="2"/>
</dbReference>
<dbReference type="SMART" id="SM01096">
    <property type="entry name" value="CPSase_L_D3"/>
    <property type="match status" value="1"/>
</dbReference>
<feature type="domain" description="ATP-grasp" evidence="12">
    <location>
        <begin position="136"/>
        <end position="330"/>
    </location>
</feature>
<dbReference type="PRINTS" id="PR00098">
    <property type="entry name" value="CPSASE"/>
</dbReference>
<dbReference type="SUPFAM" id="SSF48108">
    <property type="entry name" value="Carbamoyl phosphate synthetase, large subunit connection domain"/>
    <property type="match status" value="1"/>
</dbReference>
<name>A0ABP3R7L8_9BACI</name>
<keyword evidence="15" id="KW-1185">Reference proteome</keyword>